<keyword evidence="3" id="KW-1185">Reference proteome</keyword>
<name>R4Z264_9ACTN</name>
<dbReference type="GO" id="GO:0032259">
    <property type="term" value="P:methylation"/>
    <property type="evidence" value="ECO:0007669"/>
    <property type="project" value="UniProtKB-KW"/>
</dbReference>
<dbReference type="PANTHER" id="PTHR43591:SF24">
    <property type="entry name" value="2-METHOXY-6-POLYPRENYL-1,4-BENZOQUINOL METHYLASE, MITOCHONDRIAL"/>
    <property type="match status" value="1"/>
</dbReference>
<dbReference type="Pfam" id="PF08241">
    <property type="entry name" value="Methyltransf_11"/>
    <property type="match status" value="1"/>
</dbReference>
<dbReference type="GO" id="GO:0008757">
    <property type="term" value="F:S-adenosylmethionine-dependent methyltransferase activity"/>
    <property type="evidence" value="ECO:0007669"/>
    <property type="project" value="InterPro"/>
</dbReference>
<accession>R4Z264</accession>
<dbReference type="OrthoDB" id="5566900at2"/>
<gene>
    <name evidence="2" type="ORF">BN381_210036</name>
</gene>
<dbReference type="eggNOG" id="COG2226">
    <property type="taxonomic scope" value="Bacteria"/>
</dbReference>
<comment type="caution">
    <text evidence="2">The sequence shown here is derived from an EMBL/GenBank/DDBJ whole genome shotgun (WGS) entry which is preliminary data.</text>
</comment>
<dbReference type="InterPro" id="IPR029063">
    <property type="entry name" value="SAM-dependent_MTases_sf"/>
</dbReference>
<evidence type="ECO:0000313" key="2">
    <source>
        <dbReference type="EMBL" id="CCM63346.1"/>
    </source>
</evidence>
<organism evidence="2 3">
    <name type="scientific">Candidatus Neomicrothrix parvicella RN1</name>
    <dbReference type="NCBI Taxonomy" id="1229780"/>
    <lineage>
        <taxon>Bacteria</taxon>
        <taxon>Bacillati</taxon>
        <taxon>Actinomycetota</taxon>
        <taxon>Acidimicrobiia</taxon>
        <taxon>Acidimicrobiales</taxon>
        <taxon>Microthrixaceae</taxon>
        <taxon>Candidatus Neomicrothrix</taxon>
    </lineage>
</organism>
<feature type="domain" description="Methyltransferase type 11" evidence="1">
    <location>
        <begin position="67"/>
        <end position="162"/>
    </location>
</feature>
<proteinExistence type="predicted"/>
<evidence type="ECO:0000313" key="3">
    <source>
        <dbReference type="Proteomes" id="UP000018291"/>
    </source>
</evidence>
<protein>
    <submittedName>
        <fullName evidence="2">Putative Methyltransferase type 11</fullName>
    </submittedName>
</protein>
<evidence type="ECO:0000259" key="1">
    <source>
        <dbReference type="Pfam" id="PF08241"/>
    </source>
</evidence>
<dbReference type="Gene3D" id="3.40.50.150">
    <property type="entry name" value="Vaccinia Virus protein VP39"/>
    <property type="match status" value="1"/>
</dbReference>
<reference evidence="2 3" key="1">
    <citation type="journal article" date="2013" name="ISME J.">
        <title>Metabolic model for the filamentous 'Candidatus Microthrix parvicella' based on genomic and metagenomic analyses.</title>
        <authorList>
            <person name="Jon McIlroy S."/>
            <person name="Kristiansen R."/>
            <person name="Albertsen M."/>
            <person name="Michael Karst S."/>
            <person name="Rossetti S."/>
            <person name="Lund Nielsen J."/>
            <person name="Tandoi V."/>
            <person name="James Seviour R."/>
            <person name="Nielsen P.H."/>
        </authorList>
    </citation>
    <scope>NUCLEOTIDE SEQUENCE [LARGE SCALE GENOMIC DNA]</scope>
    <source>
        <strain evidence="2 3">RN1</strain>
    </source>
</reference>
<keyword evidence="2" id="KW-0808">Transferase</keyword>
<dbReference type="PANTHER" id="PTHR43591">
    <property type="entry name" value="METHYLTRANSFERASE"/>
    <property type="match status" value="1"/>
</dbReference>
<dbReference type="HOGENOM" id="CLU_049749_0_0_11"/>
<dbReference type="EMBL" id="CANL01000014">
    <property type="protein sequence ID" value="CCM63346.1"/>
    <property type="molecule type" value="Genomic_DNA"/>
</dbReference>
<dbReference type="Proteomes" id="UP000018291">
    <property type="component" value="Unassembled WGS sequence"/>
</dbReference>
<dbReference type="STRING" id="1229780.BN381_210036"/>
<keyword evidence="2" id="KW-0489">Methyltransferase</keyword>
<dbReference type="AlphaFoldDB" id="R4Z264"/>
<dbReference type="CDD" id="cd02440">
    <property type="entry name" value="AdoMet_MTases"/>
    <property type="match status" value="1"/>
</dbReference>
<dbReference type="SUPFAM" id="SSF53335">
    <property type="entry name" value="S-adenosyl-L-methionine-dependent methyltransferases"/>
    <property type="match status" value="1"/>
</dbReference>
<sequence length="267" mass="29438">MTKPVVDTDDDLDTRARNRSLWSQVNADFTDTDAQQMWTRSGVSWGLFRQPEGSLQLLGDLTGSDVLEIGCGTAYLSAWLTRAGARVVALDLSPEQLVTAQRCQDRFGPHFPLVEGDGATLPFRNGSFDLVVSEYGASPWCDPARWPLEAARVLRPGGRLVFLTNSVLAAMCVPAEGGPAGTTLLRGATDVNPVSWPGGGVEYHPGHGEWIRRLAEAGLVVDALHELEPPDKGPDHEYYEIVTRRWSERWPAEDVWVAHRPRVVRSR</sequence>
<dbReference type="InterPro" id="IPR013216">
    <property type="entry name" value="Methyltransf_11"/>
</dbReference>
<dbReference type="RefSeq" id="WP_012225811.1">
    <property type="nucleotide sequence ID" value="NZ_HG422565.1"/>
</dbReference>